<evidence type="ECO:0000256" key="5">
    <source>
        <dbReference type="ARBA" id="ARBA00023136"/>
    </source>
</evidence>
<keyword evidence="3 7" id="KW-0812">Transmembrane</keyword>
<comment type="caution">
    <text evidence="8">The sequence shown here is derived from an EMBL/GenBank/DDBJ whole genome shotgun (WGS) entry which is preliminary data.</text>
</comment>
<dbReference type="AlphaFoldDB" id="A0A4R0GVG5"/>
<feature type="compositionally biased region" description="Basic and acidic residues" evidence="6">
    <location>
        <begin position="236"/>
        <end position="245"/>
    </location>
</feature>
<protein>
    <submittedName>
        <fullName evidence="8">MFS transporter</fullName>
    </submittedName>
</protein>
<dbReference type="GO" id="GO:0022857">
    <property type="term" value="F:transmembrane transporter activity"/>
    <property type="evidence" value="ECO:0007669"/>
    <property type="project" value="InterPro"/>
</dbReference>
<accession>A0A4R0GVG5</accession>
<dbReference type="EMBL" id="SJJR01000002">
    <property type="protein sequence ID" value="TCB99568.1"/>
    <property type="molecule type" value="Genomic_DNA"/>
</dbReference>
<sequence length="545" mass="56900">MPLFSRSERSLLGRTVGTGIRTTRLLLRGSLSGGRWMTRSAARARARGAGGETGMVRLFDLHAVSCAGDTLIAIGLAGTIFFNVPLGEARSKVALYLLVTMVPFAMLAPVVGPLLDHFRHGRRYALATTMLGRAFLAWLISDYIHGFGLYPAAFGVLALSRAYGVARSAAVPRLLPDGLGLSQVGARASVYGTVAGALVAPIGLAAFWFGPQWPLRVASVIFLVGMVIALRLPPRADSEPPERVPRPLRALRRSTGDRPLGRGRPAGRLVISNLIGAATLRAVYGFLLLFLAFTIKAGDLTTVVFGRDLSDEGALGLVGGALAVGTFLATAIGTRLRIHRPTALQSSGMVIVAGVAVLTALNFSLPMVALLCVVTAMMSGIAKLAVDASIQERIAERLRASSFAHSETVLMLAFVAGGGLGLVPFHGRVGIAVAAGVGVLAAVRGVVMAHRLRGERLCGRPLTDEELTATERDADPPAADEPADRDQETTEASTPTSPAPVQGGSAPEDPNLAPPGFHIYRPSSAVTGSGGSEDEPRRSSPGSIP</sequence>
<evidence type="ECO:0000256" key="1">
    <source>
        <dbReference type="ARBA" id="ARBA00004651"/>
    </source>
</evidence>
<dbReference type="Proteomes" id="UP000292274">
    <property type="component" value="Unassembled WGS sequence"/>
</dbReference>
<keyword evidence="2" id="KW-1003">Cell membrane</keyword>
<dbReference type="SUPFAM" id="SSF103473">
    <property type="entry name" value="MFS general substrate transporter"/>
    <property type="match status" value="1"/>
</dbReference>
<evidence type="ECO:0000313" key="8">
    <source>
        <dbReference type="EMBL" id="TCB99568.1"/>
    </source>
</evidence>
<keyword evidence="5 7" id="KW-0472">Membrane</keyword>
<feature type="transmembrane region" description="Helical" evidence="7">
    <location>
        <begin position="313"/>
        <end position="331"/>
    </location>
</feature>
<organism evidence="8 9">
    <name type="scientific">Micromonospora zingiberis</name>
    <dbReference type="NCBI Taxonomy" id="2053011"/>
    <lineage>
        <taxon>Bacteria</taxon>
        <taxon>Bacillati</taxon>
        <taxon>Actinomycetota</taxon>
        <taxon>Actinomycetes</taxon>
        <taxon>Micromonosporales</taxon>
        <taxon>Micromonosporaceae</taxon>
        <taxon>Micromonospora</taxon>
    </lineage>
</organism>
<dbReference type="Gene3D" id="1.20.1250.20">
    <property type="entry name" value="MFS general substrate transporter like domains"/>
    <property type="match status" value="1"/>
</dbReference>
<evidence type="ECO:0000256" key="6">
    <source>
        <dbReference type="SAM" id="MobiDB-lite"/>
    </source>
</evidence>
<comment type="subcellular location">
    <subcellularLocation>
        <location evidence="1">Cell membrane</location>
        <topology evidence="1">Multi-pass membrane protein</topology>
    </subcellularLocation>
</comment>
<dbReference type="PANTHER" id="PTHR23513">
    <property type="entry name" value="INTEGRAL MEMBRANE EFFLUX PROTEIN-RELATED"/>
    <property type="match status" value="1"/>
</dbReference>
<name>A0A4R0GVG5_9ACTN</name>
<evidence type="ECO:0000256" key="4">
    <source>
        <dbReference type="ARBA" id="ARBA00022989"/>
    </source>
</evidence>
<feature type="transmembrane region" description="Helical" evidence="7">
    <location>
        <begin position="94"/>
        <end position="112"/>
    </location>
</feature>
<dbReference type="Pfam" id="PF07690">
    <property type="entry name" value="MFS_1"/>
    <property type="match status" value="1"/>
</dbReference>
<feature type="transmembrane region" description="Helical" evidence="7">
    <location>
        <begin position="61"/>
        <end position="82"/>
    </location>
</feature>
<dbReference type="PANTHER" id="PTHR23513:SF18">
    <property type="entry name" value="INTEGRAL MEMBRANE PROTEIN"/>
    <property type="match status" value="1"/>
</dbReference>
<feature type="transmembrane region" description="Helical" evidence="7">
    <location>
        <begin position="215"/>
        <end position="233"/>
    </location>
</feature>
<evidence type="ECO:0000313" key="9">
    <source>
        <dbReference type="Proteomes" id="UP000292274"/>
    </source>
</evidence>
<feature type="transmembrane region" description="Helical" evidence="7">
    <location>
        <begin position="269"/>
        <end position="293"/>
    </location>
</feature>
<dbReference type="OrthoDB" id="5170137at2"/>
<dbReference type="InterPro" id="IPR036259">
    <property type="entry name" value="MFS_trans_sf"/>
</dbReference>
<reference evidence="8 9" key="1">
    <citation type="submission" date="2019-02" db="EMBL/GenBank/DDBJ databases">
        <title>Jishengella sp. nov., isolated from a root of Zingiber montanum.</title>
        <authorList>
            <person name="Kuncharoen N."/>
            <person name="Kudo T."/>
            <person name="Masahiro Y."/>
            <person name="Ohkuma M."/>
            <person name="Tanasupawat S."/>
        </authorList>
    </citation>
    <scope>NUCLEOTIDE SEQUENCE [LARGE SCALE GENOMIC DNA]</scope>
    <source>
        <strain evidence="8 9">PLAI 1-1</strain>
    </source>
</reference>
<evidence type="ECO:0000256" key="3">
    <source>
        <dbReference type="ARBA" id="ARBA00022692"/>
    </source>
</evidence>
<keyword evidence="9" id="KW-1185">Reference proteome</keyword>
<evidence type="ECO:0000256" key="7">
    <source>
        <dbReference type="SAM" id="Phobius"/>
    </source>
</evidence>
<feature type="transmembrane region" description="Helical" evidence="7">
    <location>
        <begin position="188"/>
        <end position="209"/>
    </location>
</feature>
<feature type="transmembrane region" description="Helical" evidence="7">
    <location>
        <begin position="429"/>
        <end position="447"/>
    </location>
</feature>
<dbReference type="GO" id="GO:0005886">
    <property type="term" value="C:plasma membrane"/>
    <property type="evidence" value="ECO:0007669"/>
    <property type="project" value="UniProtKB-SubCell"/>
</dbReference>
<feature type="region of interest" description="Disordered" evidence="6">
    <location>
        <begin position="236"/>
        <end position="260"/>
    </location>
</feature>
<feature type="compositionally biased region" description="Low complexity" evidence="6">
    <location>
        <begin position="490"/>
        <end position="500"/>
    </location>
</feature>
<dbReference type="InterPro" id="IPR011701">
    <property type="entry name" value="MFS"/>
</dbReference>
<keyword evidence="4 7" id="KW-1133">Transmembrane helix</keyword>
<dbReference type="CDD" id="cd06173">
    <property type="entry name" value="MFS_MefA_like"/>
    <property type="match status" value="1"/>
</dbReference>
<evidence type="ECO:0000256" key="2">
    <source>
        <dbReference type="ARBA" id="ARBA00022475"/>
    </source>
</evidence>
<proteinExistence type="predicted"/>
<feature type="region of interest" description="Disordered" evidence="6">
    <location>
        <begin position="463"/>
        <end position="545"/>
    </location>
</feature>
<gene>
    <name evidence="8" type="ORF">E0H26_03135</name>
</gene>
<dbReference type="RefSeq" id="WP_131300605.1">
    <property type="nucleotide sequence ID" value="NZ_SJJR01000002.1"/>
</dbReference>
<feature type="transmembrane region" description="Helical" evidence="7">
    <location>
        <begin position="407"/>
        <end position="423"/>
    </location>
</feature>